<evidence type="ECO:0000313" key="7">
    <source>
        <dbReference type="Proteomes" id="UP001596103"/>
    </source>
</evidence>
<feature type="compositionally biased region" description="Pro residues" evidence="5">
    <location>
        <begin position="1"/>
        <end position="12"/>
    </location>
</feature>
<evidence type="ECO:0000256" key="5">
    <source>
        <dbReference type="SAM" id="MobiDB-lite"/>
    </source>
</evidence>
<dbReference type="InterPro" id="IPR008854">
    <property type="entry name" value="TPMT"/>
</dbReference>
<keyword evidence="2 6" id="KW-0489">Methyltransferase</keyword>
<evidence type="ECO:0000256" key="4">
    <source>
        <dbReference type="ARBA" id="ARBA00022691"/>
    </source>
</evidence>
<name>A0ABW0JDD7_9BURK</name>
<keyword evidence="4" id="KW-0949">S-adenosyl-L-methionine</keyword>
<sequence length="220" mass="24383">MNEPVRPTPPQGVPEFDTRDPGLASFWEERFSRGFTPWDQAGVQPQFEAFAAAHPDAAVLIPGCGNAWEAGWLAGHGRTVRAIDFAPAAVASARAALGEHAAVVEQADFYTYEPPFAPGWIFERAFLCALPPAHYPRYAQRMATLLKPGALLAGYFFIGEPQKGPPFPMRRDQIDALLSPYFTLLDEQPAVRSLPVFEGRERWMTWQRNDARVETVAPAT</sequence>
<evidence type="ECO:0000256" key="1">
    <source>
        <dbReference type="ARBA" id="ARBA00022553"/>
    </source>
</evidence>
<dbReference type="EMBL" id="JBHSMP010000028">
    <property type="protein sequence ID" value="MFC5431017.1"/>
    <property type="molecule type" value="Genomic_DNA"/>
</dbReference>
<comment type="caution">
    <text evidence="6">The sequence shown here is derived from an EMBL/GenBank/DDBJ whole genome shotgun (WGS) entry which is preliminary data.</text>
</comment>
<dbReference type="GO" id="GO:0008168">
    <property type="term" value="F:methyltransferase activity"/>
    <property type="evidence" value="ECO:0007669"/>
    <property type="project" value="UniProtKB-KW"/>
</dbReference>
<dbReference type="PANTHER" id="PTHR32183:SF6">
    <property type="entry name" value="CYSTEINE SULFINATE DESULFINASE_CYSTEINE DESULFURASE AND RELATED ENZYMES"/>
    <property type="match status" value="1"/>
</dbReference>
<dbReference type="Gene3D" id="3.40.50.150">
    <property type="entry name" value="Vaccinia Virus protein VP39"/>
    <property type="match status" value="1"/>
</dbReference>
<proteinExistence type="predicted"/>
<organism evidence="6 7">
    <name type="scientific">Paraburkholderia denitrificans</name>
    <dbReference type="NCBI Taxonomy" id="694025"/>
    <lineage>
        <taxon>Bacteria</taxon>
        <taxon>Pseudomonadati</taxon>
        <taxon>Pseudomonadota</taxon>
        <taxon>Betaproteobacteria</taxon>
        <taxon>Burkholderiales</taxon>
        <taxon>Burkholderiaceae</taxon>
        <taxon>Paraburkholderia</taxon>
    </lineage>
</organism>
<evidence type="ECO:0000256" key="3">
    <source>
        <dbReference type="ARBA" id="ARBA00022679"/>
    </source>
</evidence>
<dbReference type="Proteomes" id="UP001596103">
    <property type="component" value="Unassembled WGS sequence"/>
</dbReference>
<gene>
    <name evidence="6" type="ORF">ACFPTO_19755</name>
</gene>
<dbReference type="SUPFAM" id="SSF53335">
    <property type="entry name" value="S-adenosyl-L-methionine-dependent methyltransferases"/>
    <property type="match status" value="1"/>
</dbReference>
<keyword evidence="7" id="KW-1185">Reference proteome</keyword>
<dbReference type="PROSITE" id="PS51585">
    <property type="entry name" value="SAM_MT_TPMT"/>
    <property type="match status" value="1"/>
</dbReference>
<dbReference type="InterPro" id="IPR029063">
    <property type="entry name" value="SAM-dependent_MTases_sf"/>
</dbReference>
<dbReference type="Pfam" id="PF05724">
    <property type="entry name" value="TPMT"/>
    <property type="match status" value="1"/>
</dbReference>
<accession>A0ABW0JDD7</accession>
<dbReference type="PANTHER" id="PTHR32183">
    <property type="match status" value="1"/>
</dbReference>
<reference evidence="7" key="1">
    <citation type="journal article" date="2019" name="Int. J. Syst. Evol. Microbiol.">
        <title>The Global Catalogue of Microorganisms (GCM) 10K type strain sequencing project: providing services to taxonomists for standard genome sequencing and annotation.</title>
        <authorList>
            <consortium name="The Broad Institute Genomics Platform"/>
            <consortium name="The Broad Institute Genome Sequencing Center for Infectious Disease"/>
            <person name="Wu L."/>
            <person name="Ma J."/>
        </authorList>
    </citation>
    <scope>NUCLEOTIDE SEQUENCE [LARGE SCALE GENOMIC DNA]</scope>
    <source>
        <strain evidence="7">CCUG 56042</strain>
    </source>
</reference>
<keyword evidence="3" id="KW-0808">Transferase</keyword>
<keyword evidence="1" id="KW-0597">Phosphoprotein</keyword>
<dbReference type="RefSeq" id="WP_377713952.1">
    <property type="nucleotide sequence ID" value="NZ_JBHSMP010000028.1"/>
</dbReference>
<protein>
    <submittedName>
        <fullName evidence="6">Methyltransferase domain-containing protein</fullName>
    </submittedName>
</protein>
<feature type="region of interest" description="Disordered" evidence="5">
    <location>
        <begin position="1"/>
        <end position="21"/>
    </location>
</feature>
<dbReference type="GO" id="GO:0032259">
    <property type="term" value="P:methylation"/>
    <property type="evidence" value="ECO:0007669"/>
    <property type="project" value="UniProtKB-KW"/>
</dbReference>
<evidence type="ECO:0000313" key="6">
    <source>
        <dbReference type="EMBL" id="MFC5431017.1"/>
    </source>
</evidence>
<evidence type="ECO:0000256" key="2">
    <source>
        <dbReference type="ARBA" id="ARBA00022603"/>
    </source>
</evidence>